<protein>
    <submittedName>
        <fullName evidence="1">Uncharacterized protein</fullName>
    </submittedName>
</protein>
<evidence type="ECO:0000313" key="1">
    <source>
        <dbReference type="EMBL" id="KAK7501581.1"/>
    </source>
</evidence>
<proteinExistence type="predicted"/>
<comment type="caution">
    <text evidence="1">The sequence shown here is derived from an EMBL/GenBank/DDBJ whole genome shotgun (WGS) entry which is preliminary data.</text>
</comment>
<keyword evidence="2" id="KW-1185">Reference proteome</keyword>
<dbReference type="Proteomes" id="UP001519460">
    <property type="component" value="Unassembled WGS sequence"/>
</dbReference>
<gene>
    <name evidence="1" type="ORF">BaRGS_00007012</name>
</gene>
<sequence length="109" mass="11505">MPPDSDGVICNVSGQPTGVVIGFTIRNSDFGSIGVCQALKPFGVSRLIHVINYHGLFLSQPCVAHSPEVAVRAVYALEQNSPNSICRGAEKLSTGHAQEKANRCGGAHF</sequence>
<reference evidence="1 2" key="1">
    <citation type="journal article" date="2023" name="Sci. Data">
        <title>Genome assembly of the Korean intertidal mud-creeper Batillaria attramentaria.</title>
        <authorList>
            <person name="Patra A.K."/>
            <person name="Ho P.T."/>
            <person name="Jun S."/>
            <person name="Lee S.J."/>
            <person name="Kim Y."/>
            <person name="Won Y.J."/>
        </authorList>
    </citation>
    <scope>NUCLEOTIDE SEQUENCE [LARGE SCALE GENOMIC DNA]</scope>
    <source>
        <strain evidence="1">Wonlab-2016</strain>
    </source>
</reference>
<accession>A0ABD0LQ35</accession>
<evidence type="ECO:0000313" key="2">
    <source>
        <dbReference type="Proteomes" id="UP001519460"/>
    </source>
</evidence>
<name>A0ABD0LQ35_9CAEN</name>
<organism evidence="1 2">
    <name type="scientific">Batillaria attramentaria</name>
    <dbReference type="NCBI Taxonomy" id="370345"/>
    <lineage>
        <taxon>Eukaryota</taxon>
        <taxon>Metazoa</taxon>
        <taxon>Spiralia</taxon>
        <taxon>Lophotrochozoa</taxon>
        <taxon>Mollusca</taxon>
        <taxon>Gastropoda</taxon>
        <taxon>Caenogastropoda</taxon>
        <taxon>Sorbeoconcha</taxon>
        <taxon>Cerithioidea</taxon>
        <taxon>Batillariidae</taxon>
        <taxon>Batillaria</taxon>
    </lineage>
</organism>
<dbReference type="AlphaFoldDB" id="A0ABD0LQ35"/>
<dbReference type="EMBL" id="JACVVK020000030">
    <property type="protein sequence ID" value="KAK7501581.1"/>
    <property type="molecule type" value="Genomic_DNA"/>
</dbReference>